<feature type="domain" description="Peptidase M12B" evidence="11">
    <location>
        <begin position="1"/>
        <end position="80"/>
    </location>
</feature>
<dbReference type="Gene3D" id="3.40.1620.60">
    <property type="match status" value="1"/>
</dbReference>
<evidence type="ECO:0000313" key="13">
    <source>
        <dbReference type="Proteomes" id="UP000092124"/>
    </source>
</evidence>
<dbReference type="EMBL" id="LZPO01076448">
    <property type="protein sequence ID" value="OBS67933.1"/>
    <property type="molecule type" value="Genomic_DNA"/>
</dbReference>
<dbReference type="AlphaFoldDB" id="A0A1A6GNR6"/>
<evidence type="ECO:0000256" key="9">
    <source>
        <dbReference type="ARBA" id="ARBA00023180"/>
    </source>
</evidence>
<keyword evidence="3" id="KW-0645">Protease</keyword>
<protein>
    <recommendedName>
        <fullName evidence="11">Peptidase M12B domain-containing protein</fullName>
    </recommendedName>
</protein>
<dbReference type="PANTHER" id="PTHR13723:SF140">
    <property type="entry name" value="A DISINTEGRIN AND METALLOPROTEINASE WITH THROMBOSPONDIN MOTIFS 16"/>
    <property type="match status" value="1"/>
</dbReference>
<dbReference type="GO" id="GO:0006508">
    <property type="term" value="P:proteolysis"/>
    <property type="evidence" value="ECO:0007669"/>
    <property type="project" value="UniProtKB-KW"/>
</dbReference>
<sequence>MLFGSEGHMGICNTLIHSYLSLSFGMVHDGEGNMCKKSEGNIMSPTLAGRNGVFSWSSCSRQYLHKFLSTAQAICLVDQPKPVKEYKYPEKLPGQLYDANTQCKWQFGEKAKLCMLDFRKASGYCHDICKALWCHRIGRKCETKFMPAAEGTQCGQDMEELISGYGVHSRPSHGGKFCQGSTRTLKLCNSQKCPLDSVDFRAAQCAEYNSKHFRGWLYKWKPYTHVEGKFPVPLCRVQLNAAFLYPEYYHVVTIPSGARSIRIYETNISTSYISVRNSLKRYYLNGHWSVDWPGRYKFSGTAFNYRRSYKEPESLTSTGPTNETLIVEVETSFWFWGWIWWPGTFVSLLLYP</sequence>
<evidence type="ECO:0000256" key="2">
    <source>
        <dbReference type="ARBA" id="ARBA00022525"/>
    </source>
</evidence>
<evidence type="ECO:0000256" key="4">
    <source>
        <dbReference type="ARBA" id="ARBA00022723"/>
    </source>
</evidence>
<dbReference type="InterPro" id="IPR041645">
    <property type="entry name" value="ADAMTS_CR_2"/>
</dbReference>
<comment type="caution">
    <text evidence="10">Lacks conserved residue(s) required for the propagation of feature annotation.</text>
</comment>
<evidence type="ECO:0000256" key="8">
    <source>
        <dbReference type="ARBA" id="ARBA00023157"/>
    </source>
</evidence>
<proteinExistence type="predicted"/>
<keyword evidence="6" id="KW-0862">Zinc</keyword>
<evidence type="ECO:0000256" key="10">
    <source>
        <dbReference type="PROSITE-ProRule" id="PRU00276"/>
    </source>
</evidence>
<keyword evidence="4" id="KW-0479">Metal-binding</keyword>
<dbReference type="OrthoDB" id="412680at2759"/>
<evidence type="ECO:0000313" key="12">
    <source>
        <dbReference type="EMBL" id="OBS67933.1"/>
    </source>
</evidence>
<evidence type="ECO:0000256" key="3">
    <source>
        <dbReference type="ARBA" id="ARBA00022670"/>
    </source>
</evidence>
<dbReference type="Gene3D" id="3.40.390.10">
    <property type="entry name" value="Collagenase (Catalytic Domain)"/>
    <property type="match status" value="1"/>
</dbReference>
<dbReference type="Pfam" id="PF01421">
    <property type="entry name" value="Reprolysin"/>
    <property type="match status" value="1"/>
</dbReference>
<keyword evidence="5" id="KW-0378">Hydrolase</keyword>
<name>A0A1A6GNR6_NEOLE</name>
<evidence type="ECO:0000259" key="11">
    <source>
        <dbReference type="PROSITE" id="PS50215"/>
    </source>
</evidence>
<dbReference type="GO" id="GO:0005576">
    <property type="term" value="C:extracellular region"/>
    <property type="evidence" value="ECO:0007669"/>
    <property type="project" value="UniProtKB-SubCell"/>
</dbReference>
<dbReference type="GO" id="GO:0030198">
    <property type="term" value="P:extracellular matrix organization"/>
    <property type="evidence" value="ECO:0007669"/>
    <property type="project" value="TreeGrafter"/>
</dbReference>
<dbReference type="InterPro" id="IPR010294">
    <property type="entry name" value="ADAMTS_spacer1"/>
</dbReference>
<keyword evidence="13" id="KW-1185">Reference proteome</keyword>
<evidence type="ECO:0000256" key="7">
    <source>
        <dbReference type="ARBA" id="ARBA00023049"/>
    </source>
</evidence>
<dbReference type="Proteomes" id="UP000092124">
    <property type="component" value="Unassembled WGS sequence"/>
</dbReference>
<reference evidence="12 13" key="1">
    <citation type="submission" date="2016-06" db="EMBL/GenBank/DDBJ databases">
        <title>The Draft Genome Sequence and Annotation of the Desert Woodrat Neotoma lepida.</title>
        <authorList>
            <person name="Campbell M."/>
            <person name="Oakeson K.F."/>
            <person name="Yandell M."/>
            <person name="Halpert J.R."/>
            <person name="Dearing D."/>
        </authorList>
    </citation>
    <scope>NUCLEOTIDE SEQUENCE [LARGE SCALE GENOMIC DNA]</scope>
    <source>
        <strain evidence="12">417</strain>
        <tissue evidence="12">Liver</tissue>
    </source>
</reference>
<evidence type="ECO:0000256" key="6">
    <source>
        <dbReference type="ARBA" id="ARBA00022833"/>
    </source>
</evidence>
<dbReference type="GO" id="GO:0046872">
    <property type="term" value="F:metal ion binding"/>
    <property type="evidence" value="ECO:0007669"/>
    <property type="project" value="UniProtKB-KW"/>
</dbReference>
<organism evidence="12 13">
    <name type="scientific">Neotoma lepida</name>
    <name type="common">Desert woodrat</name>
    <dbReference type="NCBI Taxonomy" id="56216"/>
    <lineage>
        <taxon>Eukaryota</taxon>
        <taxon>Metazoa</taxon>
        <taxon>Chordata</taxon>
        <taxon>Craniata</taxon>
        <taxon>Vertebrata</taxon>
        <taxon>Euteleostomi</taxon>
        <taxon>Mammalia</taxon>
        <taxon>Eutheria</taxon>
        <taxon>Euarchontoglires</taxon>
        <taxon>Glires</taxon>
        <taxon>Rodentia</taxon>
        <taxon>Myomorpha</taxon>
        <taxon>Muroidea</taxon>
        <taxon>Cricetidae</taxon>
        <taxon>Neotominae</taxon>
        <taxon>Neotoma</taxon>
    </lineage>
</organism>
<dbReference type="Pfam" id="PF05986">
    <property type="entry name" value="ADAMTS_spacer1"/>
    <property type="match status" value="1"/>
</dbReference>
<evidence type="ECO:0000256" key="5">
    <source>
        <dbReference type="ARBA" id="ARBA00022801"/>
    </source>
</evidence>
<dbReference type="InterPro" id="IPR050439">
    <property type="entry name" value="ADAMTS_ADAMTS-like"/>
</dbReference>
<comment type="caution">
    <text evidence="12">The sequence shown here is derived from an EMBL/GenBank/DDBJ whole genome shotgun (WGS) entry which is preliminary data.</text>
</comment>
<dbReference type="GO" id="GO:0031012">
    <property type="term" value="C:extracellular matrix"/>
    <property type="evidence" value="ECO:0007669"/>
    <property type="project" value="TreeGrafter"/>
</dbReference>
<accession>A0A1A6GNR6</accession>
<keyword evidence="7" id="KW-0482">Metalloprotease</keyword>
<dbReference type="Pfam" id="PF17771">
    <property type="entry name" value="ADAMTS_CR_2"/>
    <property type="match status" value="1"/>
</dbReference>
<comment type="subcellular location">
    <subcellularLocation>
        <location evidence="1">Secreted</location>
    </subcellularLocation>
</comment>
<dbReference type="SUPFAM" id="SSF55486">
    <property type="entry name" value="Metalloproteases ('zincins'), catalytic domain"/>
    <property type="match status" value="1"/>
</dbReference>
<dbReference type="STRING" id="56216.A0A1A6GNR6"/>
<dbReference type="InterPro" id="IPR024079">
    <property type="entry name" value="MetalloPept_cat_dom_sf"/>
</dbReference>
<gene>
    <name evidence="12" type="ORF">A6R68_03526</name>
</gene>
<dbReference type="Gene3D" id="2.60.120.830">
    <property type="match status" value="1"/>
</dbReference>
<dbReference type="InterPro" id="IPR001590">
    <property type="entry name" value="Peptidase_M12B"/>
</dbReference>
<keyword evidence="2" id="KW-0964">Secreted</keyword>
<keyword evidence="8" id="KW-1015">Disulfide bond</keyword>
<dbReference type="GO" id="GO:0004222">
    <property type="term" value="F:metalloendopeptidase activity"/>
    <property type="evidence" value="ECO:0007669"/>
    <property type="project" value="InterPro"/>
</dbReference>
<evidence type="ECO:0000256" key="1">
    <source>
        <dbReference type="ARBA" id="ARBA00004613"/>
    </source>
</evidence>
<keyword evidence="9" id="KW-0325">Glycoprotein</keyword>
<dbReference type="PANTHER" id="PTHR13723">
    <property type="entry name" value="ADAMTS A DISINTEGRIN AND METALLOPROTEASE WITH THROMBOSPONDIN MOTIFS PROTEASE"/>
    <property type="match status" value="1"/>
</dbReference>
<dbReference type="PROSITE" id="PS50215">
    <property type="entry name" value="ADAM_MEPRO"/>
    <property type="match status" value="1"/>
</dbReference>